<protein>
    <submittedName>
        <fullName evidence="2">Uncharacterized protein</fullName>
    </submittedName>
</protein>
<evidence type="ECO:0000256" key="1">
    <source>
        <dbReference type="SAM" id="Phobius"/>
    </source>
</evidence>
<feature type="transmembrane region" description="Helical" evidence="1">
    <location>
        <begin position="109"/>
        <end position="128"/>
    </location>
</feature>
<evidence type="ECO:0000313" key="2">
    <source>
        <dbReference type="EMBL" id="KAJ3996331.1"/>
    </source>
</evidence>
<feature type="transmembrane region" description="Helical" evidence="1">
    <location>
        <begin position="135"/>
        <end position="157"/>
    </location>
</feature>
<keyword evidence="1" id="KW-1133">Transmembrane helix</keyword>
<evidence type="ECO:0000313" key="3">
    <source>
        <dbReference type="Proteomes" id="UP001163828"/>
    </source>
</evidence>
<feature type="transmembrane region" description="Helical" evidence="1">
    <location>
        <begin position="177"/>
        <end position="197"/>
    </location>
</feature>
<proteinExistence type="predicted"/>
<keyword evidence="1" id="KW-0472">Membrane</keyword>
<reference evidence="2" key="1">
    <citation type="submission" date="2022-08" db="EMBL/GenBank/DDBJ databases">
        <authorList>
            <consortium name="DOE Joint Genome Institute"/>
            <person name="Min B."/>
            <person name="Riley R."/>
            <person name="Sierra-Patev S."/>
            <person name="Naranjo-Ortiz M."/>
            <person name="Looney B."/>
            <person name="Konkel Z."/>
            <person name="Slot J.C."/>
            <person name="Sakamoto Y."/>
            <person name="Steenwyk J.L."/>
            <person name="Rokas A."/>
            <person name="Carro J."/>
            <person name="Camarero S."/>
            <person name="Ferreira P."/>
            <person name="Molpeceres G."/>
            <person name="Ruiz-Duenas F.J."/>
            <person name="Serrano A."/>
            <person name="Henrissat B."/>
            <person name="Drula E."/>
            <person name="Hughes K.W."/>
            <person name="Mata J.L."/>
            <person name="Ishikawa N.K."/>
            <person name="Vargas-Isla R."/>
            <person name="Ushijima S."/>
            <person name="Smith C.A."/>
            <person name="Ahrendt S."/>
            <person name="Andreopoulos W."/>
            <person name="He G."/>
            <person name="Labutti K."/>
            <person name="Lipzen A."/>
            <person name="Ng V."/>
            <person name="Sandor L."/>
            <person name="Barry K."/>
            <person name="Martinez A.T."/>
            <person name="Xiao Y."/>
            <person name="Gibbons J.G."/>
            <person name="Terashima K."/>
            <person name="Hibbett D.S."/>
            <person name="Grigoriev I.V."/>
        </authorList>
    </citation>
    <scope>NUCLEOTIDE SEQUENCE</scope>
    <source>
        <strain evidence="2">TFB10827</strain>
    </source>
</reference>
<accession>A0ABQ8QCV0</accession>
<dbReference type="EMBL" id="MU790617">
    <property type="protein sequence ID" value="KAJ3996331.1"/>
    <property type="molecule type" value="Genomic_DNA"/>
</dbReference>
<dbReference type="Proteomes" id="UP001163828">
    <property type="component" value="Unassembled WGS sequence"/>
</dbReference>
<keyword evidence="3" id="KW-1185">Reference proteome</keyword>
<comment type="caution">
    <text evidence="2">The sequence shown here is derived from an EMBL/GenBank/DDBJ whole genome shotgun (WGS) entry which is preliminary data.</text>
</comment>
<organism evidence="2 3">
    <name type="scientific">Lentinula boryana</name>
    <dbReference type="NCBI Taxonomy" id="40481"/>
    <lineage>
        <taxon>Eukaryota</taxon>
        <taxon>Fungi</taxon>
        <taxon>Dikarya</taxon>
        <taxon>Basidiomycota</taxon>
        <taxon>Agaricomycotina</taxon>
        <taxon>Agaricomycetes</taxon>
        <taxon>Agaricomycetidae</taxon>
        <taxon>Agaricales</taxon>
        <taxon>Marasmiineae</taxon>
        <taxon>Omphalotaceae</taxon>
        <taxon>Lentinula</taxon>
    </lineage>
</organism>
<feature type="transmembrane region" description="Helical" evidence="1">
    <location>
        <begin position="259"/>
        <end position="276"/>
    </location>
</feature>
<keyword evidence="1" id="KW-0812">Transmembrane</keyword>
<gene>
    <name evidence="2" type="ORF">F5050DRAFT_1819420</name>
</gene>
<name>A0ABQ8QCV0_9AGAR</name>
<sequence>MAITFDITAAQIVGLFMECILYGVYLVSLGYCLRALLLDPFEQGLQRKKHINWVMLVVALLLCLFATLDVAFGLRHNLDAFSYYHGPGGATEELNDISYWVNVMKTADYVAQTFIGDGMLIYRCYIVYEKNWKIIIPSILFWLGGSVCGALLTYTFATLRSPALIDTSKAVPYVDTMIALSLTMNTLTTALIVGKIWSVDRQNATLMSNTTANAMRTSKLHRVMRIIIESAALYTISTLIFVITYVAGSNANYGTSDNVVQIIGISFNLIIIRVDAGKSYNGRIAESSTTNLSSRQQPRNKQQSFPLSLFNTTTDSALNSNSDSEFTARKGITLDVDVVHKYDDLEQGTKATGESALKPLSSI</sequence>
<feature type="transmembrane region" description="Helical" evidence="1">
    <location>
        <begin position="53"/>
        <end position="74"/>
    </location>
</feature>
<feature type="transmembrane region" description="Helical" evidence="1">
    <location>
        <begin position="226"/>
        <end position="247"/>
    </location>
</feature>
<feature type="transmembrane region" description="Helical" evidence="1">
    <location>
        <begin position="12"/>
        <end position="33"/>
    </location>
</feature>